<evidence type="ECO:0000256" key="1">
    <source>
        <dbReference type="SAM" id="MobiDB-lite"/>
    </source>
</evidence>
<proteinExistence type="predicted"/>
<dbReference type="SUPFAM" id="SSF56112">
    <property type="entry name" value="Protein kinase-like (PK-like)"/>
    <property type="match status" value="1"/>
</dbReference>
<protein>
    <recommendedName>
        <fullName evidence="2">Aminoglycoside phosphotransferase domain-containing protein</fullName>
    </recommendedName>
</protein>
<dbReference type="PANTHER" id="PTHR21310">
    <property type="entry name" value="AMINOGLYCOSIDE PHOSPHOTRANSFERASE-RELATED-RELATED"/>
    <property type="match status" value="1"/>
</dbReference>
<dbReference type="InterPro" id="IPR011009">
    <property type="entry name" value="Kinase-like_dom_sf"/>
</dbReference>
<feature type="region of interest" description="Disordered" evidence="1">
    <location>
        <begin position="383"/>
        <end position="403"/>
    </location>
</feature>
<dbReference type="PANTHER" id="PTHR21310:SF37">
    <property type="entry name" value="AMINOGLYCOSIDE PHOSPHOTRANSFERASE DOMAIN-CONTAINING PROTEIN"/>
    <property type="match status" value="1"/>
</dbReference>
<dbReference type="EMBL" id="CDPU01000002">
    <property type="protein sequence ID" value="CEO45435.1"/>
    <property type="molecule type" value="Genomic_DNA"/>
</dbReference>
<feature type="domain" description="Aminoglycoside phosphotransferase" evidence="2">
    <location>
        <begin position="58"/>
        <end position="338"/>
    </location>
</feature>
<organism evidence="3">
    <name type="scientific">Bionectria ochroleuca</name>
    <name type="common">Gliocladium roseum</name>
    <dbReference type="NCBI Taxonomy" id="29856"/>
    <lineage>
        <taxon>Eukaryota</taxon>
        <taxon>Fungi</taxon>
        <taxon>Dikarya</taxon>
        <taxon>Ascomycota</taxon>
        <taxon>Pezizomycotina</taxon>
        <taxon>Sordariomycetes</taxon>
        <taxon>Hypocreomycetidae</taxon>
        <taxon>Hypocreales</taxon>
        <taxon>Bionectriaceae</taxon>
        <taxon>Clonostachys</taxon>
    </lineage>
</organism>
<reference evidence="3" key="1">
    <citation type="submission" date="2015-01" db="EMBL/GenBank/DDBJ databases">
        <authorList>
            <person name="Durling Mikael"/>
        </authorList>
    </citation>
    <scope>NUCLEOTIDE SEQUENCE</scope>
</reference>
<gene>
    <name evidence="3" type="ORF">BN869_000001490_1</name>
</gene>
<sequence length="508" mass="58830">MPPRPRPPYTPKDDLAWERSDEAADAWEISLHKNEIYRAIAELILKYRPGEGAELHLPIRGGYNIVYRLEYKDGSSVVMRVPIKVKFPEEKVKYEVATMRFMAANTTIPVPEIYFAGTADENPTGLGPFIIMEYVEHKCTMSEALKDPSLGPDEPHALDPNIPDQKLRFLYRQMANILLQLSRFKFDQIGSLAQDEQGNFSASGRPLIQNMNSIIEFTDAPPQLLPSKPYSNSGEWYNALADMHLLQYTFQHNDAVKENDGERSVYDAYVGRQLFRNLAADGRLATGLGAQMGKIEDVQYDFRLYSEDLRPSNVLIDENLKVVAVLDWEFAYVAPAQFSFDPPWWLLLKSPECWPGAYVPFLKEYEPKLEIFLRVLSEEEEEDEEGKRRRSQPRVAGCQSPGVKVASPAEELLSSRMRRSWETKTWMINYAARNSWNFEFLFWRFLDPEFFGPGNESADHHARLSLLREPQRRMMREFVVMKLEEANVRELVDWDTHDAEKHLKRFMI</sequence>
<accession>A0A0B7JRX8</accession>
<evidence type="ECO:0000259" key="2">
    <source>
        <dbReference type="Pfam" id="PF01636"/>
    </source>
</evidence>
<evidence type="ECO:0000313" key="3">
    <source>
        <dbReference type="EMBL" id="CEO45435.1"/>
    </source>
</evidence>
<dbReference type="InterPro" id="IPR051678">
    <property type="entry name" value="AGP_Transferase"/>
</dbReference>
<name>A0A0B7JRX8_BIOOC</name>
<dbReference type="Pfam" id="PF01636">
    <property type="entry name" value="APH"/>
    <property type="match status" value="1"/>
</dbReference>
<dbReference type="InterPro" id="IPR002575">
    <property type="entry name" value="Aminoglycoside_PTrfase"/>
</dbReference>
<dbReference type="Gene3D" id="3.30.200.20">
    <property type="entry name" value="Phosphorylase Kinase, domain 1"/>
    <property type="match status" value="1"/>
</dbReference>
<dbReference type="AlphaFoldDB" id="A0A0B7JRX8"/>